<reference evidence="2 4" key="2">
    <citation type="submission" date="2021-03" db="EMBL/GenBank/DDBJ databases">
        <title>Complete Genome Sequence Data of Xenorhabdus budapestensis strain C72, a Candidate Biological Control Agent, from China.</title>
        <authorList>
            <person name="LI B."/>
            <person name="WANG S."/>
            <person name="QIU D."/>
        </authorList>
    </citation>
    <scope>NUCLEOTIDE SEQUENCE [LARGE SCALE GENOMIC DNA]</scope>
    <source>
        <strain evidence="2 4">C-7-2</strain>
    </source>
</reference>
<sequence length="102" mass="12301">MNINDFAEFENYEGIITDGIFEDVFNMDYVEEIELTEEKKKYIEWLSYFFVAEMQDVLDEINEMDMLEQISVFDFWFKIIQSRDEVEALARTIIYHKTGMPV</sequence>
<protein>
    <submittedName>
        <fullName evidence="1">Uncharacterized protein</fullName>
    </submittedName>
</protein>
<gene>
    <name evidence="2" type="ORF">HGO23_17345</name>
    <name evidence="1" type="ORF">Xbud_00262</name>
</gene>
<reference evidence="1 3" key="1">
    <citation type="journal article" date="2017" name="Nat. Microbiol.">
        <title>Natural product diversity associated with the nematode symbionts Photorhabdus and Xenorhabdus.</title>
        <authorList>
            <person name="Tobias N.J."/>
            <person name="Wolff H."/>
            <person name="Djahanschiri B."/>
            <person name="Grundmann F."/>
            <person name="Kronenwerth M."/>
            <person name="Shi Y.M."/>
            <person name="Simonyi S."/>
            <person name="Grun P."/>
            <person name="Shapiro-Ilan D."/>
            <person name="Pidot S.J."/>
            <person name="Stinear T.P."/>
            <person name="Ebersberger I."/>
            <person name="Bode H.B."/>
        </authorList>
    </citation>
    <scope>NUCLEOTIDE SEQUENCE [LARGE SCALE GENOMIC DNA]</scope>
    <source>
        <strain evidence="1 3">DSM 16342</strain>
    </source>
</reference>
<dbReference type="RefSeq" id="WP_099134358.1">
    <property type="nucleotide sequence ID" value="NZ_CAWNNJ010000001.1"/>
</dbReference>
<dbReference type="EMBL" id="CP072455">
    <property type="protein sequence ID" value="QTL39531.1"/>
    <property type="molecule type" value="Genomic_DNA"/>
</dbReference>
<accession>A0A2D0J5A6</accession>
<name>A0A2D0J5A6_XENBU</name>
<evidence type="ECO:0000313" key="3">
    <source>
        <dbReference type="Proteomes" id="UP000225833"/>
    </source>
</evidence>
<evidence type="ECO:0000313" key="2">
    <source>
        <dbReference type="EMBL" id="QTL39531.1"/>
    </source>
</evidence>
<evidence type="ECO:0000313" key="4">
    <source>
        <dbReference type="Proteomes" id="UP000665047"/>
    </source>
</evidence>
<keyword evidence="4" id="KW-1185">Reference proteome</keyword>
<dbReference type="AlphaFoldDB" id="A0A2D0J5A6"/>
<evidence type="ECO:0000313" key="1">
    <source>
        <dbReference type="EMBL" id="PHM29724.1"/>
    </source>
</evidence>
<dbReference type="Proteomes" id="UP000225833">
    <property type="component" value="Unassembled WGS sequence"/>
</dbReference>
<proteinExistence type="predicted"/>
<dbReference type="Proteomes" id="UP000665047">
    <property type="component" value="Chromosome"/>
</dbReference>
<organism evidence="1 3">
    <name type="scientific">Xenorhabdus budapestensis</name>
    <dbReference type="NCBI Taxonomy" id="290110"/>
    <lineage>
        <taxon>Bacteria</taxon>
        <taxon>Pseudomonadati</taxon>
        <taxon>Pseudomonadota</taxon>
        <taxon>Gammaproteobacteria</taxon>
        <taxon>Enterobacterales</taxon>
        <taxon>Morganellaceae</taxon>
        <taxon>Xenorhabdus</taxon>
    </lineage>
</organism>
<dbReference type="EMBL" id="NIBS01000001">
    <property type="protein sequence ID" value="PHM29724.1"/>
    <property type="molecule type" value="Genomic_DNA"/>
</dbReference>
<dbReference type="OrthoDB" id="6589469at2"/>